<keyword evidence="5" id="KW-0068">Autocatalytic cleavage</keyword>
<evidence type="ECO:0000256" key="7">
    <source>
        <dbReference type="ARBA" id="ARBA00023000"/>
    </source>
</evidence>
<dbReference type="Gene3D" id="2.170.16.10">
    <property type="entry name" value="Hedgehog/Intein (Hint) domain"/>
    <property type="match status" value="2"/>
</dbReference>
<dbReference type="Gene3D" id="1.10.10.160">
    <property type="match status" value="1"/>
</dbReference>
<evidence type="ECO:0000259" key="15">
    <source>
        <dbReference type="PROSITE" id="PS51217"/>
    </source>
</evidence>
<dbReference type="InterPro" id="IPR006142">
    <property type="entry name" value="INTEIN"/>
</dbReference>
<evidence type="ECO:0000259" key="14">
    <source>
        <dbReference type="PROSITE" id="PS51198"/>
    </source>
</evidence>
<keyword evidence="3 13" id="KW-0378">Hydrolase</keyword>
<dbReference type="PROSITE" id="PS50818">
    <property type="entry name" value="INTEIN_C_TER"/>
    <property type="match status" value="1"/>
</dbReference>
<dbReference type="GO" id="GO:0000725">
    <property type="term" value="P:recombinational repair"/>
    <property type="evidence" value="ECO:0007669"/>
    <property type="project" value="TreeGrafter"/>
</dbReference>
<keyword evidence="9" id="KW-0413">Isomerase</keyword>
<comment type="catalytic activity">
    <reaction evidence="10">
        <text>Couples ATP hydrolysis with the unwinding of duplex DNA by translocating in the 3'-5' direction.</text>
        <dbReference type="EC" id="5.6.2.4"/>
    </reaction>
</comment>
<organism evidence="16 17">
    <name type="scientific">Candidatus Sungbacteria bacterium RIFCSPLOWO2_12_FULL_41_11</name>
    <dbReference type="NCBI Taxonomy" id="1802286"/>
    <lineage>
        <taxon>Bacteria</taxon>
        <taxon>Candidatus Sungiibacteriota</taxon>
    </lineage>
</organism>
<dbReference type="GO" id="GO:0005524">
    <property type="term" value="F:ATP binding"/>
    <property type="evidence" value="ECO:0007669"/>
    <property type="project" value="UniProtKB-UniRule"/>
</dbReference>
<feature type="binding site" evidence="13">
    <location>
        <begin position="42"/>
        <end position="49"/>
    </location>
    <ligand>
        <name>ATP</name>
        <dbReference type="ChEBI" id="CHEBI:30616"/>
    </ligand>
</feature>
<proteinExistence type="inferred from homology"/>
<keyword evidence="4 13" id="KW-0347">Helicase</keyword>
<evidence type="ECO:0000313" key="16">
    <source>
        <dbReference type="EMBL" id="OHA14245.1"/>
    </source>
</evidence>
<dbReference type="PANTHER" id="PTHR11070">
    <property type="entry name" value="UVRD / RECB / PCRA DNA HELICASE FAMILY MEMBER"/>
    <property type="match status" value="1"/>
</dbReference>
<dbReference type="InterPro" id="IPR030934">
    <property type="entry name" value="Intein_C"/>
</dbReference>
<dbReference type="PROSITE" id="PS51217">
    <property type="entry name" value="UVRD_HELICASE_CTER"/>
    <property type="match status" value="1"/>
</dbReference>
<dbReference type="InterPro" id="IPR003586">
    <property type="entry name" value="Hint_dom_C"/>
</dbReference>
<dbReference type="PROSITE" id="PS51198">
    <property type="entry name" value="UVRD_HELICASE_ATP_BIND"/>
    <property type="match status" value="1"/>
</dbReference>
<dbReference type="Pfam" id="PF00580">
    <property type="entry name" value="UvrD-helicase"/>
    <property type="match status" value="1"/>
</dbReference>
<evidence type="ECO:0000256" key="6">
    <source>
        <dbReference type="ARBA" id="ARBA00022840"/>
    </source>
</evidence>
<name>A0A1G2LRH7_9BACT</name>
<comment type="similarity">
    <text evidence="1">Belongs to the helicase family. UvrD subfamily.</text>
</comment>
<dbReference type="InterPro" id="IPR014016">
    <property type="entry name" value="UvrD-like_ATP-bd"/>
</dbReference>
<protein>
    <recommendedName>
        <fullName evidence="11">DNA 3'-5' helicase</fullName>
        <ecNumber evidence="11">5.6.2.4</ecNumber>
    </recommendedName>
</protein>
<dbReference type="PRINTS" id="PR00379">
    <property type="entry name" value="INTEIN"/>
</dbReference>
<dbReference type="Gene3D" id="3.40.50.300">
    <property type="entry name" value="P-loop containing nucleotide triphosphate hydrolases"/>
    <property type="match status" value="2"/>
</dbReference>
<keyword evidence="7" id="KW-0651">Protein splicing</keyword>
<gene>
    <name evidence="16" type="ORF">A3G49_06915</name>
</gene>
<dbReference type="InterPro" id="IPR000212">
    <property type="entry name" value="DNA_helicase_UvrD/REP"/>
</dbReference>
<dbReference type="Pfam" id="PF13361">
    <property type="entry name" value="UvrD_C"/>
    <property type="match status" value="1"/>
</dbReference>
<dbReference type="GO" id="GO:0033202">
    <property type="term" value="C:DNA helicase complex"/>
    <property type="evidence" value="ECO:0007669"/>
    <property type="project" value="TreeGrafter"/>
</dbReference>
<evidence type="ECO:0000256" key="10">
    <source>
        <dbReference type="ARBA" id="ARBA00034617"/>
    </source>
</evidence>
<dbReference type="Gene3D" id="1.10.486.10">
    <property type="entry name" value="PCRA, domain 4"/>
    <property type="match status" value="1"/>
</dbReference>
<evidence type="ECO:0000256" key="12">
    <source>
        <dbReference type="ARBA" id="ARBA00048988"/>
    </source>
</evidence>
<dbReference type="GO" id="GO:0043138">
    <property type="term" value="F:3'-5' DNA helicase activity"/>
    <property type="evidence" value="ECO:0007669"/>
    <property type="project" value="UniProtKB-EC"/>
</dbReference>
<evidence type="ECO:0000256" key="4">
    <source>
        <dbReference type="ARBA" id="ARBA00022806"/>
    </source>
</evidence>
<dbReference type="FunFam" id="1.10.10.160:FF:000001">
    <property type="entry name" value="ATP-dependent DNA helicase"/>
    <property type="match status" value="1"/>
</dbReference>
<evidence type="ECO:0000256" key="13">
    <source>
        <dbReference type="PROSITE-ProRule" id="PRU00560"/>
    </source>
</evidence>
<dbReference type="EMBL" id="MHQY01000012">
    <property type="protein sequence ID" value="OHA14245.1"/>
    <property type="molecule type" value="Genomic_DNA"/>
</dbReference>
<dbReference type="PROSITE" id="PS50817">
    <property type="entry name" value="INTEIN_N_TER"/>
    <property type="match status" value="1"/>
</dbReference>
<dbReference type="InterPro" id="IPR003587">
    <property type="entry name" value="Hint_dom_N"/>
</dbReference>
<dbReference type="GO" id="GO:0016887">
    <property type="term" value="F:ATP hydrolysis activity"/>
    <property type="evidence" value="ECO:0007669"/>
    <property type="project" value="RHEA"/>
</dbReference>
<dbReference type="SUPFAM" id="SSF52540">
    <property type="entry name" value="P-loop containing nucleoside triphosphate hydrolases"/>
    <property type="match status" value="2"/>
</dbReference>
<dbReference type="InterPro" id="IPR006141">
    <property type="entry name" value="Intein_N"/>
</dbReference>
<evidence type="ECO:0000256" key="9">
    <source>
        <dbReference type="ARBA" id="ARBA00023235"/>
    </source>
</evidence>
<dbReference type="SMART" id="SM00306">
    <property type="entry name" value="HintN"/>
    <property type="match status" value="1"/>
</dbReference>
<dbReference type="GO" id="GO:0009314">
    <property type="term" value="P:response to radiation"/>
    <property type="evidence" value="ECO:0007669"/>
    <property type="project" value="UniProtKB-ARBA"/>
</dbReference>
<accession>A0A1G2LRH7</accession>
<dbReference type="CDD" id="cd17932">
    <property type="entry name" value="DEXQc_UvrD"/>
    <property type="match status" value="1"/>
</dbReference>
<dbReference type="Pfam" id="PF14890">
    <property type="entry name" value="Intein_splicing"/>
    <property type="match status" value="1"/>
</dbReference>
<dbReference type="GO" id="GO:0003677">
    <property type="term" value="F:DNA binding"/>
    <property type="evidence" value="ECO:0007669"/>
    <property type="project" value="UniProtKB-KW"/>
</dbReference>
<dbReference type="InterPro" id="IPR014017">
    <property type="entry name" value="DNA_helicase_UvrD-like_C"/>
</dbReference>
<evidence type="ECO:0000256" key="5">
    <source>
        <dbReference type="ARBA" id="ARBA00022813"/>
    </source>
</evidence>
<comment type="caution">
    <text evidence="16">The sequence shown here is derived from an EMBL/GenBank/DDBJ whole genome shotgun (WGS) entry which is preliminary data.</text>
</comment>
<feature type="domain" description="UvrD-like helicase C-terminal" evidence="15">
    <location>
        <begin position="679"/>
        <end position="965"/>
    </location>
</feature>
<sequence length="1062" mass="121731">MNYKEINNNIDVSNGVSTILNQLNDKQKEAVLAIEGPILIIAGAGSGKTRALTHRVAYLISKGVRTENILAVTFTNKAAQEMAERINTLITNNQQPITNNTLFIGTFHSFCAKILRNEALNLKYTKYFTIFDDSDSMSLLKEVMKELNINSKQFPAPMIMNIISGLKSELIGPEQYEGRDSIEPFPKTIYKIYSLYENRLKESNAFDFDDLIMKTVELFRRYPKILEKYQERFRYIHIDEYQDTNTAQYELTRILALKHKNLFVIGDDAQCLPQGTLIETKNGRVPIEKISPADKIRSATGFGKTTLSKIVKIHRRNGNEFLMRVKTSSGKSLAISAGHIVFAKLKPDPNIFYVYLMERKDKGFRIGHTRGVRMGSKNGLRVIKNGIRQCLNQEGADKIWILKTASTKEEAVFYEQLLAFTYGIPTTVFYDKGRNMPLNQASIDLLFSKINTRQRVERLFSDLSLSTNHPHHRPRGITRNTAGLSLRYRATIDVCFFGGSQKSKRAEWHGHRIALISGSNKLKRRLKRFSLWTIRQAKTDKKSWRIETARQKYEDCIEFAKKLASAGELEIHEKARLSNKKDSFDLMPASHLHPGMAIAVSRNGQIKEETIISISKKHYRGTLYDLSVENTHNYSANGIVVHNSIYSWRNADFRNILNFERDWPDAKVIVLDENYRSTKTILETANSVIAQNLLQKPKNLWTKNSEGAKIEYVILPDERQEAGFVAEKIQELLKGGCSLKDIAVLYRTNAQSRAIEESLLEENIPYKIIGGIKFYQRKEIKDIIAYLRLFLNPNDLVSLKRIINVPARGIGKITFLKFLQSGNKISGAGNLTSRTNGFGQNADITRMSPLNNADYNSKEQSAIQKFEKTIEELRESLKSLTLPLFIKELIKKIKYEEYLEESFLDFEMRVENIKELQGLARRFTESEPIEGLAKMLEEISLAQDQDEIKEKNNLLHLMTLHAAKGLEFKFVFITGMEEGIFPHTKSMFDPSSLEEERRLCYVGITRSKEGLWLLRANQRQLWGDIQKNIESRFLKEIPKTLLNIADFSGDEYDDDEGEEIIF</sequence>
<dbReference type="PANTHER" id="PTHR11070:SF2">
    <property type="entry name" value="ATP-DEPENDENT DNA HELICASE SRS2"/>
    <property type="match status" value="1"/>
</dbReference>
<keyword evidence="2 13" id="KW-0547">Nucleotide-binding</keyword>
<dbReference type="CDD" id="cd00081">
    <property type="entry name" value="Hint"/>
    <property type="match status" value="2"/>
</dbReference>
<dbReference type="AlphaFoldDB" id="A0A1G2LRH7"/>
<evidence type="ECO:0000256" key="1">
    <source>
        <dbReference type="ARBA" id="ARBA00009922"/>
    </source>
</evidence>
<keyword evidence="6 13" id="KW-0067">ATP-binding</keyword>
<evidence type="ECO:0000256" key="2">
    <source>
        <dbReference type="ARBA" id="ARBA00022741"/>
    </source>
</evidence>
<dbReference type="NCBIfam" id="TIGR01443">
    <property type="entry name" value="intein_Cterm"/>
    <property type="match status" value="1"/>
</dbReference>
<dbReference type="InterPro" id="IPR036844">
    <property type="entry name" value="Hint_dom_sf"/>
</dbReference>
<dbReference type="GO" id="GO:0016539">
    <property type="term" value="P:intein-mediated protein splicing"/>
    <property type="evidence" value="ECO:0007669"/>
    <property type="project" value="InterPro"/>
</dbReference>
<dbReference type="Proteomes" id="UP000177171">
    <property type="component" value="Unassembled WGS sequence"/>
</dbReference>
<dbReference type="InterPro" id="IPR027417">
    <property type="entry name" value="P-loop_NTPase"/>
</dbReference>
<dbReference type="InterPro" id="IPR013986">
    <property type="entry name" value="DExx_box_DNA_helicase_dom_sf"/>
</dbReference>
<evidence type="ECO:0000256" key="3">
    <source>
        <dbReference type="ARBA" id="ARBA00022801"/>
    </source>
</evidence>
<evidence type="ECO:0000256" key="8">
    <source>
        <dbReference type="ARBA" id="ARBA00023125"/>
    </source>
</evidence>
<dbReference type="SUPFAM" id="SSF51294">
    <property type="entry name" value="Hedgehog/intein (Hint) domain"/>
    <property type="match status" value="1"/>
</dbReference>
<reference evidence="16 17" key="1">
    <citation type="journal article" date="2016" name="Nat. Commun.">
        <title>Thousands of microbial genomes shed light on interconnected biogeochemical processes in an aquifer system.</title>
        <authorList>
            <person name="Anantharaman K."/>
            <person name="Brown C.T."/>
            <person name="Hug L.A."/>
            <person name="Sharon I."/>
            <person name="Castelle C.J."/>
            <person name="Probst A.J."/>
            <person name="Thomas B.C."/>
            <person name="Singh A."/>
            <person name="Wilkins M.J."/>
            <person name="Karaoz U."/>
            <person name="Brodie E.L."/>
            <person name="Williams K.H."/>
            <person name="Hubbard S.S."/>
            <person name="Banfield J.F."/>
        </authorList>
    </citation>
    <scope>NUCLEOTIDE SEQUENCE [LARGE SCALE GENOMIC DNA]</scope>
</reference>
<comment type="catalytic activity">
    <reaction evidence="12">
        <text>ATP + H2O = ADP + phosphate + H(+)</text>
        <dbReference type="Rhea" id="RHEA:13065"/>
        <dbReference type="ChEBI" id="CHEBI:15377"/>
        <dbReference type="ChEBI" id="CHEBI:15378"/>
        <dbReference type="ChEBI" id="CHEBI:30616"/>
        <dbReference type="ChEBI" id="CHEBI:43474"/>
        <dbReference type="ChEBI" id="CHEBI:456216"/>
        <dbReference type="EC" id="5.6.2.4"/>
    </reaction>
</comment>
<evidence type="ECO:0000313" key="17">
    <source>
        <dbReference type="Proteomes" id="UP000177171"/>
    </source>
</evidence>
<feature type="domain" description="UvrD-like helicase ATP-binding" evidence="14">
    <location>
        <begin position="21"/>
        <end position="305"/>
    </location>
</feature>
<dbReference type="EC" id="5.6.2.4" evidence="11"/>
<evidence type="ECO:0000256" key="11">
    <source>
        <dbReference type="ARBA" id="ARBA00034808"/>
    </source>
</evidence>
<keyword evidence="8" id="KW-0238">DNA-binding</keyword>
<dbReference type="SMART" id="SM00305">
    <property type="entry name" value="HintC"/>
    <property type="match status" value="1"/>
</dbReference>
<dbReference type="GO" id="GO:0005829">
    <property type="term" value="C:cytosol"/>
    <property type="evidence" value="ECO:0007669"/>
    <property type="project" value="TreeGrafter"/>
</dbReference>